<keyword evidence="1" id="KW-0472">Membrane</keyword>
<gene>
    <name evidence="2" type="ORF">K0O64_12715</name>
</gene>
<feature type="transmembrane region" description="Helical" evidence="1">
    <location>
        <begin position="20"/>
        <end position="40"/>
    </location>
</feature>
<accession>A0ABX8VQB7</accession>
<keyword evidence="3" id="KW-1185">Reference proteome</keyword>
<sequence>MDRPKPRWIPAPLQASLGKRWVQAVLVIAVFALIGVVFMLTTERKDTAFWAGYTDGQRWVDSGGYQAHEESIAQYCATAAANRPASYRRGCIDGAHNAMSDMKTLH</sequence>
<protein>
    <submittedName>
        <fullName evidence="2">Uncharacterized protein</fullName>
    </submittedName>
</protein>
<evidence type="ECO:0000313" key="3">
    <source>
        <dbReference type="Proteomes" id="UP000825367"/>
    </source>
</evidence>
<reference evidence="2 3" key="1">
    <citation type="submission" date="2021-07" db="EMBL/GenBank/DDBJ databases">
        <title>Whole genome sequencing of non-tuberculosis mycobacteria type-strains.</title>
        <authorList>
            <person name="Igarashi Y."/>
            <person name="Osugi A."/>
            <person name="Mitarai S."/>
        </authorList>
    </citation>
    <scope>NUCLEOTIDE SEQUENCE [LARGE SCALE GENOMIC DNA]</scope>
    <source>
        <strain evidence="2 3">JCM 16370</strain>
    </source>
</reference>
<evidence type="ECO:0000313" key="2">
    <source>
        <dbReference type="EMBL" id="QYL19263.1"/>
    </source>
</evidence>
<proteinExistence type="predicted"/>
<dbReference type="Proteomes" id="UP000825367">
    <property type="component" value="Chromosome"/>
</dbReference>
<evidence type="ECO:0000256" key="1">
    <source>
        <dbReference type="SAM" id="Phobius"/>
    </source>
</evidence>
<dbReference type="RefSeq" id="WP_220046419.1">
    <property type="nucleotide sequence ID" value="NZ_BAAAVX010000042.1"/>
</dbReference>
<organism evidence="2 3">
    <name type="scientific">Mycolicibacterium pallens</name>
    <dbReference type="NCBI Taxonomy" id="370524"/>
    <lineage>
        <taxon>Bacteria</taxon>
        <taxon>Bacillati</taxon>
        <taxon>Actinomycetota</taxon>
        <taxon>Actinomycetes</taxon>
        <taxon>Mycobacteriales</taxon>
        <taxon>Mycobacteriaceae</taxon>
        <taxon>Mycolicibacterium</taxon>
    </lineage>
</organism>
<name>A0ABX8VQB7_9MYCO</name>
<dbReference type="EMBL" id="CP080333">
    <property type="protein sequence ID" value="QYL19263.1"/>
    <property type="molecule type" value="Genomic_DNA"/>
</dbReference>
<keyword evidence="1" id="KW-1133">Transmembrane helix</keyword>
<keyword evidence="1" id="KW-0812">Transmembrane</keyword>